<keyword evidence="3 5" id="KW-1133">Transmembrane helix</keyword>
<dbReference type="EMBL" id="FR872582">
    <property type="protein sequence ID" value="CCB88526.1"/>
    <property type="molecule type" value="Genomic_DNA"/>
</dbReference>
<feature type="transmembrane region" description="Helical" evidence="5">
    <location>
        <begin position="166"/>
        <end position="184"/>
    </location>
</feature>
<evidence type="ECO:0000313" key="9">
    <source>
        <dbReference type="Proteomes" id="UP000000496"/>
    </source>
</evidence>
<dbReference type="AlphaFoldDB" id="F8L711"/>
<proteinExistence type="predicted"/>
<evidence type="ECO:0000256" key="3">
    <source>
        <dbReference type="ARBA" id="ARBA00022989"/>
    </source>
</evidence>
<keyword evidence="9" id="KW-1185">Reference proteome</keyword>
<feature type="transmembrane region" description="Helical" evidence="5">
    <location>
        <begin position="196"/>
        <end position="215"/>
    </location>
</feature>
<feature type="transmembrane region" description="Helical" evidence="5">
    <location>
        <begin position="328"/>
        <end position="346"/>
    </location>
</feature>
<dbReference type="HOGENOM" id="CLU_001883_3_1_0"/>
<comment type="subcellular location">
    <subcellularLocation>
        <location evidence="1">Membrane</location>
        <topology evidence="1">Multi-pass membrane protein</topology>
    </subcellularLocation>
</comment>
<dbReference type="OrthoDB" id="3181223at2"/>
<feature type="transmembrane region" description="Helical" evidence="5">
    <location>
        <begin position="139"/>
        <end position="160"/>
    </location>
</feature>
<accession>F8L711</accession>
<feature type="transmembrane region" description="Helical" evidence="5">
    <location>
        <begin position="32"/>
        <end position="51"/>
    </location>
</feature>
<evidence type="ECO:0000256" key="4">
    <source>
        <dbReference type="ARBA" id="ARBA00023136"/>
    </source>
</evidence>
<sequence>MAILDAIKRPFAQWFPEATQVKGDGLGTFSGVYLPSVLQMLGVILFMRLGWITGLVGPWKMSLIILMSSTILFVTSLSLTSIVTNMRVGNGGSYYIISRSLGMEFGSAIGILLSVAQLTTIAVCVSGFAISLQEILPHYSLTTIELCTILALAIVSSFPVDFALKTQGLIYIIVLSAIVSVFMGSGSQIPADMTPTASLTALSFWPAFALFFPAATGIESGMAMSGDLKNPSRSLALGSLASVLTAYLVYASLCLFLSSQVSADLLRSHLLIIRYVSKYSILFILGVWGATLSSALGGLLTAPRTLQALAKDKILPSFLSKGYGKANHPRAASLMIISIATLMIVLTDMNHLLPILSMVCLMTYGLLNFVAFFESLLKNPSWRPLFRTHPLLSLFGTAACLMSMFMINAGASFIVIFLVGTLCFWTTKRKLKGNWDDIRYSIFSFFASTATNKLVHIKKNPKSWRPNILAIVDPSLKESNTIHFAHTLNQAKGFLTYGTTLQGNGQNVDSVRQAFAEYFEKKDIACFYHINAHNETTIGNHQIVQNYGLGPLQPNTIILKAPSDPEKFSSFCELIIESFKLQKNIVLLKIDEDNLAFREEKKDKQIDLWWGGKYHSNFELSLALAHIMQNDKTYLGATIWIKTLVPNEVARTHMTKLFSKYHQVLRFKNLCFKPYLDETDDFYSHIADYSTEANLTFLGLRAPEINEPRKAYENYFKTLMKKTEKIPSVAYVLAGETLDFQRIFE</sequence>
<dbReference type="STRING" id="331113.SNE_A06490"/>
<dbReference type="InterPro" id="IPR004842">
    <property type="entry name" value="SLC12A_fam"/>
</dbReference>
<evidence type="ECO:0000256" key="5">
    <source>
        <dbReference type="SAM" id="Phobius"/>
    </source>
</evidence>
<feature type="transmembrane region" description="Helical" evidence="5">
    <location>
        <begin position="105"/>
        <end position="132"/>
    </location>
</feature>
<reference key="1">
    <citation type="journal article" date="2011" name="Mol. Biol. Evol.">
        <title>Unity in variety -- the pan-genome of the Chlamydiae.</title>
        <authorList>
            <person name="Collingro A."/>
            <person name="Tischler P."/>
            <person name="Weinmaier T."/>
            <person name="Penz T."/>
            <person name="Heinz E."/>
            <person name="Brunham R.C."/>
            <person name="Read T.D."/>
            <person name="Bavoil P.M."/>
            <person name="Sachse K."/>
            <person name="Kahane S."/>
            <person name="Friedman M.G."/>
            <person name="Rattei T."/>
            <person name="Myers G.S.A."/>
            <person name="Horn M."/>
        </authorList>
    </citation>
    <scope>NUCLEOTIDE SEQUENCE</scope>
    <source>
        <strain>Z</strain>
    </source>
</reference>
<evidence type="ECO:0000256" key="2">
    <source>
        <dbReference type="ARBA" id="ARBA00022692"/>
    </source>
</evidence>
<feature type="transmembrane region" description="Helical" evidence="5">
    <location>
        <begin position="279"/>
        <end position="300"/>
    </location>
</feature>
<evidence type="ECO:0000256" key="1">
    <source>
        <dbReference type="ARBA" id="ARBA00004141"/>
    </source>
</evidence>
<feature type="transmembrane region" description="Helical" evidence="5">
    <location>
        <begin position="63"/>
        <end position="85"/>
    </location>
</feature>
<dbReference type="InterPro" id="IPR018491">
    <property type="entry name" value="SLC12_C"/>
</dbReference>
<keyword evidence="4 5" id="KW-0472">Membrane</keyword>
<dbReference type="PANTHER" id="PTHR11827">
    <property type="entry name" value="SOLUTE CARRIER FAMILY 12, CATION COTRANSPORTERS"/>
    <property type="match status" value="1"/>
</dbReference>
<gene>
    <name evidence="8" type="ordered locus">SNE_A06490</name>
</gene>
<dbReference type="Pfam" id="PF00324">
    <property type="entry name" value="AA_permease"/>
    <property type="match status" value="1"/>
</dbReference>
<evidence type="ECO:0000259" key="7">
    <source>
        <dbReference type="Pfam" id="PF03522"/>
    </source>
</evidence>
<dbReference type="Gene3D" id="1.20.1740.10">
    <property type="entry name" value="Amino acid/polyamine transporter I"/>
    <property type="match status" value="1"/>
</dbReference>
<protein>
    <submittedName>
        <fullName evidence="8">Putative bumetanide-sensitive Na-K-Cl</fullName>
    </submittedName>
</protein>
<feature type="domain" description="Amino acid permease/ SLC12A" evidence="6">
    <location>
        <begin position="32"/>
        <end position="438"/>
    </location>
</feature>
<evidence type="ECO:0000313" key="8">
    <source>
        <dbReference type="EMBL" id="CCB88526.1"/>
    </source>
</evidence>
<dbReference type="InterPro" id="IPR004841">
    <property type="entry name" value="AA-permease/SLC12A_dom"/>
</dbReference>
<feature type="transmembrane region" description="Helical" evidence="5">
    <location>
        <begin position="353"/>
        <end position="373"/>
    </location>
</feature>
<organism evidence="8 9">
    <name type="scientific">Simkania negevensis (strain ATCC VR-1471 / DSM 27360 / Z)</name>
    <dbReference type="NCBI Taxonomy" id="331113"/>
    <lineage>
        <taxon>Bacteria</taxon>
        <taxon>Pseudomonadati</taxon>
        <taxon>Chlamydiota</taxon>
        <taxon>Chlamydiia</taxon>
        <taxon>Parachlamydiales</taxon>
        <taxon>Simkaniaceae</taxon>
        <taxon>Simkania</taxon>
    </lineage>
</organism>
<evidence type="ECO:0000259" key="6">
    <source>
        <dbReference type="Pfam" id="PF00324"/>
    </source>
</evidence>
<dbReference type="Proteomes" id="UP000000496">
    <property type="component" value="Chromosome gsn.131"/>
</dbReference>
<dbReference type="eggNOG" id="COG0531">
    <property type="taxonomic scope" value="Bacteria"/>
</dbReference>
<dbReference type="PANTHER" id="PTHR11827:SF72">
    <property type="entry name" value="GH08340P"/>
    <property type="match status" value="1"/>
</dbReference>
<dbReference type="KEGG" id="sng:SNE_A06490"/>
<feature type="transmembrane region" description="Helical" evidence="5">
    <location>
        <begin position="235"/>
        <end position="258"/>
    </location>
</feature>
<dbReference type="GO" id="GO:0015377">
    <property type="term" value="F:chloride:monoatomic cation symporter activity"/>
    <property type="evidence" value="ECO:0007669"/>
    <property type="project" value="InterPro"/>
</dbReference>
<dbReference type="RefSeq" id="WP_013942993.1">
    <property type="nucleotide sequence ID" value="NC_015713.1"/>
</dbReference>
<name>F8L711_SIMNZ</name>
<feature type="domain" description="SLC12A transporter C-terminal" evidence="7">
    <location>
        <begin position="482"/>
        <end position="592"/>
    </location>
</feature>
<feature type="transmembrane region" description="Helical" evidence="5">
    <location>
        <begin position="393"/>
        <end position="425"/>
    </location>
</feature>
<dbReference type="GO" id="GO:0016020">
    <property type="term" value="C:membrane"/>
    <property type="evidence" value="ECO:0007669"/>
    <property type="project" value="UniProtKB-SubCell"/>
</dbReference>
<keyword evidence="2 5" id="KW-0812">Transmembrane</keyword>
<dbReference type="Pfam" id="PF03522">
    <property type="entry name" value="SLC12"/>
    <property type="match status" value="1"/>
</dbReference>
<reference evidence="8 9" key="2">
    <citation type="journal article" date="2011" name="Mol. Biol. Evol.">
        <title>Unity in variety--the pan-genome of the Chlamydiae.</title>
        <authorList>
            <person name="Collingro A."/>
            <person name="Tischler P."/>
            <person name="Weinmaier T."/>
            <person name="Penz T."/>
            <person name="Heinz E."/>
            <person name="Brunham R.C."/>
            <person name="Read T.D."/>
            <person name="Bavoil P.M."/>
            <person name="Sachse K."/>
            <person name="Kahane S."/>
            <person name="Friedman M.G."/>
            <person name="Rattei T."/>
            <person name="Myers G.S."/>
            <person name="Horn M."/>
        </authorList>
    </citation>
    <scope>NUCLEOTIDE SEQUENCE [LARGE SCALE GENOMIC DNA]</scope>
    <source>
        <strain evidence="9">ATCC VR-1471 / Z</strain>
    </source>
</reference>